<dbReference type="Gene3D" id="3.40.1190.20">
    <property type="match status" value="1"/>
</dbReference>
<organism evidence="13 14">
    <name type="scientific">Aliibacillus thermotolerans</name>
    <dbReference type="NCBI Taxonomy" id="1834418"/>
    <lineage>
        <taxon>Bacteria</taxon>
        <taxon>Bacillati</taxon>
        <taxon>Bacillota</taxon>
        <taxon>Bacilli</taxon>
        <taxon>Bacillales</taxon>
        <taxon>Bacillaceae</taxon>
        <taxon>Aliibacillus</taxon>
    </lineage>
</organism>
<dbReference type="Proteomes" id="UP001596143">
    <property type="component" value="Unassembled WGS sequence"/>
</dbReference>
<evidence type="ECO:0000256" key="4">
    <source>
        <dbReference type="ARBA" id="ARBA00009879"/>
    </source>
</evidence>
<evidence type="ECO:0000256" key="5">
    <source>
        <dbReference type="ARBA" id="ARBA00012135"/>
    </source>
</evidence>
<accession>A0ABW0U9G2</accession>
<evidence type="ECO:0000256" key="3">
    <source>
        <dbReference type="ARBA" id="ARBA00004769"/>
    </source>
</evidence>
<dbReference type="PANTHER" id="PTHR20858">
    <property type="entry name" value="PHOSPHOMETHYLPYRIMIDINE KINASE"/>
    <property type="match status" value="1"/>
</dbReference>
<feature type="domain" description="Pyridoxamine kinase/Phosphomethylpyrimidine kinase" evidence="12">
    <location>
        <begin position="14"/>
        <end position="257"/>
    </location>
</feature>
<comment type="similarity">
    <text evidence="4">Belongs to the ThiD family.</text>
</comment>
<comment type="caution">
    <text evidence="13">The sequence shown here is derived from an EMBL/GenBank/DDBJ whole genome shotgun (WGS) entry which is preliminary data.</text>
</comment>
<evidence type="ECO:0000256" key="1">
    <source>
        <dbReference type="ARBA" id="ARBA00000151"/>
    </source>
</evidence>
<dbReference type="Pfam" id="PF08543">
    <property type="entry name" value="Phos_pyr_kin"/>
    <property type="match status" value="1"/>
</dbReference>
<dbReference type="EC" id="2.7.4.7" evidence="6"/>
<dbReference type="SUPFAM" id="SSF53613">
    <property type="entry name" value="Ribokinase-like"/>
    <property type="match status" value="1"/>
</dbReference>
<evidence type="ECO:0000256" key="10">
    <source>
        <dbReference type="ARBA" id="ARBA00042102"/>
    </source>
</evidence>
<comment type="catalytic activity">
    <reaction evidence="1">
        <text>4-amino-5-hydroxymethyl-2-methylpyrimidine + ATP = 4-amino-2-methyl-5-(phosphooxymethyl)pyrimidine + ADP + H(+)</text>
        <dbReference type="Rhea" id="RHEA:23096"/>
        <dbReference type="ChEBI" id="CHEBI:15378"/>
        <dbReference type="ChEBI" id="CHEBI:16892"/>
        <dbReference type="ChEBI" id="CHEBI:30616"/>
        <dbReference type="ChEBI" id="CHEBI:58354"/>
        <dbReference type="ChEBI" id="CHEBI:456216"/>
        <dbReference type="EC" id="2.7.1.49"/>
    </reaction>
</comment>
<keyword evidence="14" id="KW-1185">Reference proteome</keyword>
<evidence type="ECO:0000313" key="13">
    <source>
        <dbReference type="EMBL" id="MFC5629306.1"/>
    </source>
</evidence>
<evidence type="ECO:0000259" key="12">
    <source>
        <dbReference type="Pfam" id="PF08543"/>
    </source>
</evidence>
<evidence type="ECO:0000256" key="8">
    <source>
        <dbReference type="ARBA" id="ARBA00022977"/>
    </source>
</evidence>
<comment type="pathway">
    <text evidence="3">Cofactor biosynthesis; thiamine diphosphate biosynthesis; 4-amino-2-methyl-5-diphosphomethylpyrimidine from 5-amino-1-(5-phospho-D-ribosyl)imidazole: step 3/3.</text>
</comment>
<keyword evidence="8" id="KW-0784">Thiamine biosynthesis</keyword>
<dbReference type="EMBL" id="JBHSPF010000058">
    <property type="protein sequence ID" value="MFC5629306.1"/>
    <property type="molecule type" value="Genomic_DNA"/>
</dbReference>
<keyword evidence="13" id="KW-0418">Kinase</keyword>
<keyword evidence="13" id="KW-0808">Transferase</keyword>
<reference evidence="14" key="1">
    <citation type="journal article" date="2019" name="Int. J. Syst. Evol. Microbiol.">
        <title>The Global Catalogue of Microorganisms (GCM) 10K type strain sequencing project: providing services to taxonomists for standard genome sequencing and annotation.</title>
        <authorList>
            <consortium name="The Broad Institute Genomics Platform"/>
            <consortium name="The Broad Institute Genome Sequencing Center for Infectious Disease"/>
            <person name="Wu L."/>
            <person name="Ma J."/>
        </authorList>
    </citation>
    <scope>NUCLEOTIDE SEQUENCE [LARGE SCALE GENOMIC DNA]</scope>
    <source>
        <strain evidence="14">CGMCC 1.15790</strain>
    </source>
</reference>
<evidence type="ECO:0000313" key="14">
    <source>
        <dbReference type="Proteomes" id="UP001596143"/>
    </source>
</evidence>
<evidence type="ECO:0000256" key="6">
    <source>
        <dbReference type="ARBA" id="ARBA00012963"/>
    </source>
</evidence>
<dbReference type="InterPro" id="IPR029056">
    <property type="entry name" value="Ribokinase-like"/>
</dbReference>
<comment type="catalytic activity">
    <reaction evidence="2">
        <text>4-amino-2-methyl-5-(phosphooxymethyl)pyrimidine + ATP = 4-amino-2-methyl-5-(diphosphooxymethyl)pyrimidine + ADP</text>
        <dbReference type="Rhea" id="RHEA:19893"/>
        <dbReference type="ChEBI" id="CHEBI:30616"/>
        <dbReference type="ChEBI" id="CHEBI:57841"/>
        <dbReference type="ChEBI" id="CHEBI:58354"/>
        <dbReference type="ChEBI" id="CHEBI:456216"/>
        <dbReference type="EC" id="2.7.4.7"/>
    </reaction>
</comment>
<protein>
    <recommendedName>
        <fullName evidence="7">Hydroxymethylpyrimidine/phosphomethylpyrimidine kinase</fullName>
        <ecNumber evidence="5">2.7.1.49</ecNumber>
        <ecNumber evidence="6">2.7.4.7</ecNumber>
    </recommendedName>
    <alternativeName>
        <fullName evidence="10">Hydroxymethylpyrimidine kinase</fullName>
    </alternativeName>
    <alternativeName>
        <fullName evidence="11">Hydroxymethylpyrimidine phosphate kinase</fullName>
    </alternativeName>
</protein>
<evidence type="ECO:0000256" key="9">
    <source>
        <dbReference type="ARBA" id="ARBA00037917"/>
    </source>
</evidence>
<dbReference type="GO" id="GO:0008902">
    <property type="term" value="F:hydroxymethylpyrimidine kinase activity"/>
    <property type="evidence" value="ECO:0007669"/>
    <property type="project" value="UniProtKB-EC"/>
</dbReference>
<dbReference type="PANTHER" id="PTHR20858:SF17">
    <property type="entry name" value="HYDROXYMETHYLPYRIMIDINE_PHOSPHOMETHYLPYRIMIDINE KINASE THI20-RELATED"/>
    <property type="match status" value="1"/>
</dbReference>
<name>A0ABW0U9G2_9BACI</name>
<dbReference type="InterPro" id="IPR004399">
    <property type="entry name" value="HMP/HMP-P_kinase_dom"/>
</dbReference>
<dbReference type="InterPro" id="IPR013749">
    <property type="entry name" value="PM/HMP-P_kinase-1"/>
</dbReference>
<dbReference type="EC" id="2.7.1.49" evidence="5"/>
<evidence type="ECO:0000256" key="7">
    <source>
        <dbReference type="ARBA" id="ARBA00019161"/>
    </source>
</evidence>
<gene>
    <name evidence="13" type="primary">thiD</name>
    <name evidence="13" type="ORF">ACFPTR_10620</name>
</gene>
<dbReference type="RefSeq" id="WP_270896872.1">
    <property type="nucleotide sequence ID" value="NZ_JBHSPF010000058.1"/>
</dbReference>
<evidence type="ECO:0000256" key="11">
    <source>
        <dbReference type="ARBA" id="ARBA00043176"/>
    </source>
</evidence>
<evidence type="ECO:0000256" key="2">
    <source>
        <dbReference type="ARBA" id="ARBA00000565"/>
    </source>
</evidence>
<comment type="pathway">
    <text evidence="9">Cofactor biosynthesis; thiamine diphosphate biosynthesis; 4-amino-2-methyl-5-diphosphomethylpyrimidine from 5-amino-1-(5-phospho-D-ribosyl)imidazole: step 2/3.</text>
</comment>
<sequence>MKKVPSVLTIAGTDPTGGAGIHADLKTFQECTAYGMAVVTSVVAQNTEGVRNYVNVSLEMLEEQIEAVFDDIYPDAVKTGMIATPEMIEKIASLLEKEDVPLVVDPVMVATSGDSLMEKETVQLMKERLLPLATIATPNISEAEILIGKSIRSLKEAEEAAQQIVEETKVKATIVKGGHLTEEATDILYTDGKWERFSAPRTETKHTHGTGCTFSAAIAAKLARGRSIEEAVSESKTFITNAIAETLAIGKGNGPVNHWASRLKKSDIVVENARQLEG</sequence>
<dbReference type="GO" id="GO:0008972">
    <property type="term" value="F:phosphomethylpyrimidine kinase activity"/>
    <property type="evidence" value="ECO:0007669"/>
    <property type="project" value="UniProtKB-EC"/>
</dbReference>
<dbReference type="CDD" id="cd01169">
    <property type="entry name" value="HMPP_kinase"/>
    <property type="match status" value="1"/>
</dbReference>
<dbReference type="NCBIfam" id="TIGR00097">
    <property type="entry name" value="HMP-P_kinase"/>
    <property type="match status" value="1"/>
</dbReference>
<proteinExistence type="inferred from homology"/>